<dbReference type="Gene3D" id="3.40.50.720">
    <property type="entry name" value="NAD(P)-binding Rossmann-like Domain"/>
    <property type="match status" value="1"/>
</dbReference>
<feature type="compositionally biased region" description="Basic and acidic residues" evidence="2">
    <location>
        <begin position="224"/>
        <end position="234"/>
    </location>
</feature>
<dbReference type="Proteomes" id="UP000195569">
    <property type="component" value="Unassembled WGS sequence"/>
</dbReference>
<dbReference type="InterPro" id="IPR001732">
    <property type="entry name" value="UDP-Glc/GDP-Man_DH_N"/>
</dbReference>
<feature type="region of interest" description="Disordered" evidence="2">
    <location>
        <begin position="203"/>
        <end position="234"/>
    </location>
</feature>
<dbReference type="GO" id="GO:0016616">
    <property type="term" value="F:oxidoreductase activity, acting on the CH-OH group of donors, NAD or NADP as acceptor"/>
    <property type="evidence" value="ECO:0007669"/>
    <property type="project" value="InterPro"/>
</dbReference>
<protein>
    <recommendedName>
        <fullName evidence="1">UDP-glucose 6-dehydrogenase</fullName>
    </recommendedName>
</protein>
<feature type="domain" description="UDP-glucose/GDP-mannose dehydrogenase N-terminal" evidence="3">
    <location>
        <begin position="23"/>
        <end position="186"/>
    </location>
</feature>
<dbReference type="SUPFAM" id="SSF51735">
    <property type="entry name" value="NAD(P)-binding Rossmann-fold domains"/>
    <property type="match status" value="1"/>
</dbReference>
<dbReference type="Pfam" id="PF03721">
    <property type="entry name" value="UDPG_MGDP_dh_N"/>
    <property type="match status" value="1"/>
</dbReference>
<dbReference type="GO" id="GO:0051287">
    <property type="term" value="F:NAD binding"/>
    <property type="evidence" value="ECO:0007669"/>
    <property type="project" value="InterPro"/>
</dbReference>
<dbReference type="InterPro" id="IPR036291">
    <property type="entry name" value="NAD(P)-bd_dom_sf"/>
</dbReference>
<sequence length="272" mass="29497">MISARVLINETFSYVTLLIYESMKVKIVGTGYVGLVTGACPTELGNDVLCFDIYTTKIELLNNGFEPDLADVIARTRNAGRLRFSTNVADSVAHGVVQFIAVGTLPDEDGSADVQYVLEAARNIGQHRTAFKVIVDKSTLPAGTADKVRQTVAAELSTQYIDVIPFAVVSNPEFCKEGAAVEGFMWPGGIDPERAEGVPQLGFRTGEGRPERHAGFRSAQSVRPARDDGGRMDVLDDWPRHRAHCRVKTMLHTANAARGVFLRTAQKAASAC</sequence>
<accession>A0A1N7SKT9</accession>
<evidence type="ECO:0000313" key="4">
    <source>
        <dbReference type="EMBL" id="SIT48025.1"/>
    </source>
</evidence>
<keyword evidence="5" id="KW-1185">Reference proteome</keyword>
<organism evidence="4 5">
    <name type="scientific">Paraburkholderia piptadeniae</name>
    <dbReference type="NCBI Taxonomy" id="1701573"/>
    <lineage>
        <taxon>Bacteria</taxon>
        <taxon>Pseudomonadati</taxon>
        <taxon>Pseudomonadota</taxon>
        <taxon>Betaproteobacteria</taxon>
        <taxon>Burkholderiales</taxon>
        <taxon>Burkholderiaceae</taxon>
        <taxon>Paraburkholderia</taxon>
    </lineage>
</organism>
<name>A0A1N7SKT9_9BURK</name>
<dbReference type="PANTHER" id="PTHR43750">
    <property type="entry name" value="UDP-GLUCOSE 6-DEHYDROGENASE TUAD"/>
    <property type="match status" value="1"/>
</dbReference>
<dbReference type="EMBL" id="CYGY02000062">
    <property type="protein sequence ID" value="SIT48025.1"/>
    <property type="molecule type" value="Genomic_DNA"/>
</dbReference>
<reference evidence="4" key="1">
    <citation type="submission" date="2016-12" db="EMBL/GenBank/DDBJ databases">
        <authorList>
            <person name="Moulin L."/>
        </authorList>
    </citation>
    <scope>NUCLEOTIDE SEQUENCE [LARGE SCALE GENOMIC DNA]</scope>
    <source>
        <strain evidence="4">STM 7183</strain>
    </source>
</reference>
<comment type="caution">
    <text evidence="4">The sequence shown here is derived from an EMBL/GenBank/DDBJ whole genome shotgun (WGS) entry which is preliminary data.</text>
</comment>
<evidence type="ECO:0000256" key="2">
    <source>
        <dbReference type="SAM" id="MobiDB-lite"/>
    </source>
</evidence>
<gene>
    <name evidence="4" type="ORF">BN2476_620021</name>
</gene>
<evidence type="ECO:0000313" key="5">
    <source>
        <dbReference type="Proteomes" id="UP000195569"/>
    </source>
</evidence>
<evidence type="ECO:0000259" key="3">
    <source>
        <dbReference type="Pfam" id="PF03721"/>
    </source>
</evidence>
<dbReference type="AlphaFoldDB" id="A0A1N7SKT9"/>
<evidence type="ECO:0000256" key="1">
    <source>
        <dbReference type="ARBA" id="ARBA00015132"/>
    </source>
</evidence>
<proteinExistence type="predicted"/>
<dbReference type="PANTHER" id="PTHR43750:SF3">
    <property type="entry name" value="UDP-GLUCOSE 6-DEHYDROGENASE TUAD"/>
    <property type="match status" value="1"/>
</dbReference>